<evidence type="ECO:0000313" key="1">
    <source>
        <dbReference type="EMBL" id="OXL14967.1"/>
    </source>
</evidence>
<gene>
    <name evidence="1" type="ORF">AOC33_06515</name>
</gene>
<dbReference type="OrthoDB" id="8848687at2"/>
<protein>
    <recommendedName>
        <fullName evidence="3">Sn-glycerol-3-phosphate transporter</fullName>
    </recommendedName>
</protein>
<evidence type="ECO:0000313" key="2">
    <source>
        <dbReference type="Proteomes" id="UP000215188"/>
    </source>
</evidence>
<proteinExistence type="predicted"/>
<keyword evidence="2" id="KW-1185">Reference proteome</keyword>
<organism evidence="1 2">
    <name type="scientific">Polynucleobacter cosmopolitanus</name>
    <dbReference type="NCBI Taxonomy" id="351345"/>
    <lineage>
        <taxon>Bacteria</taxon>
        <taxon>Pseudomonadati</taxon>
        <taxon>Pseudomonadota</taxon>
        <taxon>Betaproteobacteria</taxon>
        <taxon>Burkholderiales</taxon>
        <taxon>Burkholderiaceae</taxon>
        <taxon>Polynucleobacter</taxon>
    </lineage>
</organism>
<dbReference type="Proteomes" id="UP000215188">
    <property type="component" value="Unassembled WGS sequence"/>
</dbReference>
<comment type="caution">
    <text evidence="1">The sequence shown here is derived from an EMBL/GenBank/DDBJ whole genome shotgun (WGS) entry which is preliminary data.</text>
</comment>
<reference evidence="1 2" key="1">
    <citation type="submission" date="2017-06" db="EMBL/GenBank/DDBJ databases">
        <title>Reclassification of a Polynucleobacter cosmopolitanus strain isolated from tropical Lake Victoria as Polynucleobacter victoriensis comb. nov.</title>
        <authorList>
            <person name="Hahn M.W."/>
        </authorList>
    </citation>
    <scope>NUCLEOTIDE SEQUENCE [LARGE SCALE GENOMIC DNA]</scope>
    <source>
        <strain evidence="1 2">MWH-MoIso2</strain>
    </source>
</reference>
<dbReference type="AlphaFoldDB" id="A0A229FSI4"/>
<name>A0A229FSI4_9BURK</name>
<dbReference type="Gene3D" id="2.40.160.20">
    <property type="match status" value="1"/>
</dbReference>
<dbReference type="EMBL" id="NJGG01000002">
    <property type="protein sequence ID" value="OXL14967.1"/>
    <property type="molecule type" value="Genomic_DNA"/>
</dbReference>
<dbReference type="RefSeq" id="WP_089515966.1">
    <property type="nucleotide sequence ID" value="NZ_NJGG01000002.1"/>
</dbReference>
<accession>A0A229FSI4</accession>
<sequence length="159" mass="17696">MFLAVTFCALSAPAKTQASDFFSIAKHEAQSELWLNPGMFSYHFDRDRSFNSRNMGFGAEYRYSSVASLTLGTYRNSYHESSNYMGAYWQPIQLGVFKFGAVAGVFNGYSKTNDGGWFPALIPALTYEGDRFGVNLLLVPSIPEKVAGSLSVQFKFKAF</sequence>
<evidence type="ECO:0008006" key="3">
    <source>
        <dbReference type="Google" id="ProtNLM"/>
    </source>
</evidence>